<dbReference type="PROSITE" id="PS00409">
    <property type="entry name" value="PROKAR_NTER_METHYL"/>
    <property type="match status" value="1"/>
</dbReference>
<dbReference type="EMBL" id="RYZH01000028">
    <property type="protein sequence ID" value="RUL86922.1"/>
    <property type="molecule type" value="Genomic_DNA"/>
</dbReference>
<keyword evidence="3" id="KW-1185">Reference proteome</keyword>
<dbReference type="InterPro" id="IPR012902">
    <property type="entry name" value="N_methyl_site"/>
</dbReference>
<dbReference type="InterPro" id="IPR027558">
    <property type="entry name" value="Pre_pil_HX9DG_C"/>
</dbReference>
<evidence type="ECO:0000313" key="2">
    <source>
        <dbReference type="EMBL" id="RUL86922.1"/>
    </source>
</evidence>
<organism evidence="2 3">
    <name type="scientific">Tautonia sociabilis</name>
    <dbReference type="NCBI Taxonomy" id="2080755"/>
    <lineage>
        <taxon>Bacteria</taxon>
        <taxon>Pseudomonadati</taxon>
        <taxon>Planctomycetota</taxon>
        <taxon>Planctomycetia</taxon>
        <taxon>Isosphaerales</taxon>
        <taxon>Isosphaeraceae</taxon>
        <taxon>Tautonia</taxon>
    </lineage>
</organism>
<dbReference type="AlphaFoldDB" id="A0A432MHT4"/>
<dbReference type="Proteomes" id="UP000280296">
    <property type="component" value="Unassembled WGS sequence"/>
</dbReference>
<evidence type="ECO:0000313" key="3">
    <source>
        <dbReference type="Proteomes" id="UP000280296"/>
    </source>
</evidence>
<name>A0A432MHT4_9BACT</name>
<dbReference type="Gene3D" id="3.30.700.10">
    <property type="entry name" value="Glycoprotein, Type 4 Pilin"/>
    <property type="match status" value="1"/>
</dbReference>
<dbReference type="NCBIfam" id="TIGR02532">
    <property type="entry name" value="IV_pilin_GFxxxE"/>
    <property type="match status" value="1"/>
</dbReference>
<evidence type="ECO:0000259" key="1">
    <source>
        <dbReference type="Pfam" id="PF07596"/>
    </source>
</evidence>
<protein>
    <submittedName>
        <fullName evidence="2">DUF1559 domain-containing protein</fullName>
    </submittedName>
</protein>
<reference evidence="2 3" key="1">
    <citation type="submission" date="2018-12" db="EMBL/GenBank/DDBJ databases">
        <authorList>
            <person name="Toschakov S.V."/>
        </authorList>
    </citation>
    <scope>NUCLEOTIDE SEQUENCE [LARGE SCALE GENOMIC DNA]</scope>
    <source>
        <strain evidence="2 3">GM2012</strain>
    </source>
</reference>
<comment type="caution">
    <text evidence="2">The sequence shown here is derived from an EMBL/GenBank/DDBJ whole genome shotgun (WGS) entry which is preliminary data.</text>
</comment>
<reference evidence="2 3" key="2">
    <citation type="submission" date="2019-01" db="EMBL/GenBank/DDBJ databases">
        <title>Tautonia sociabilis, a novel thermotolerant planctomycete of Isosphaeraceae family, isolated from a 4000 m deep subterranean habitat.</title>
        <authorList>
            <person name="Kovaleva O.L."/>
            <person name="Elcheninov A.G."/>
            <person name="Van Heerden E."/>
            <person name="Toshchakov S.V."/>
            <person name="Novikov A."/>
            <person name="Bonch-Osmolovskaya E.A."/>
            <person name="Kublanov I.V."/>
        </authorList>
    </citation>
    <scope>NUCLEOTIDE SEQUENCE [LARGE SCALE GENOMIC DNA]</scope>
    <source>
        <strain evidence="2 3">GM2012</strain>
    </source>
</reference>
<dbReference type="InterPro" id="IPR045584">
    <property type="entry name" value="Pilin-like"/>
</dbReference>
<proteinExistence type="predicted"/>
<dbReference type="PANTHER" id="PTHR30093">
    <property type="entry name" value="GENERAL SECRETION PATHWAY PROTEIN G"/>
    <property type="match status" value="1"/>
</dbReference>
<gene>
    <name evidence="2" type="ORF">TsocGM_14860</name>
</gene>
<dbReference type="Pfam" id="PF07596">
    <property type="entry name" value="SBP_bac_10"/>
    <property type="match status" value="1"/>
</dbReference>
<accession>A0A432MHT4</accession>
<dbReference type="Pfam" id="PF07963">
    <property type="entry name" value="N_methyl"/>
    <property type="match status" value="1"/>
</dbReference>
<feature type="domain" description="DUF1559" evidence="1">
    <location>
        <begin position="35"/>
        <end position="320"/>
    </location>
</feature>
<dbReference type="PANTHER" id="PTHR30093:SF2">
    <property type="entry name" value="TYPE II SECRETION SYSTEM PROTEIN H"/>
    <property type="match status" value="1"/>
</dbReference>
<dbReference type="InterPro" id="IPR011453">
    <property type="entry name" value="DUF1559"/>
</dbReference>
<dbReference type="OrthoDB" id="254858at2"/>
<sequence length="341" mass="36781">MFSFSPRRRGFTLIELLVVIAIIGILIALLLPAVQSAREAARRMSCANNLKQLGLGLHSYESAHGAYPPALVVSGSGTTVSWFGGWSVHGRILPFLEQGPMFDAINFATSYSHPQNVTVSAQMLEVFLCPSEVNTEVATHGFGLAGITNYGFSMGDWYVWGGFGGPDNRAAFVVNRSRRPADFRDGLTQTLVASEVKTYQHYYRDCGGLAHVNQPAGSYPPDADPLTLVPEYGGSCGSLHSSGHTEWVDGHVHQSGFTTAWRPNRAIRSADGQFDLDINGQREARGGPTFAAVTSRSWHPGGVNALFGDGSVRFIQETVNGLVWRGLGTIRGGEVISSDSY</sequence>
<dbReference type="NCBIfam" id="TIGR04294">
    <property type="entry name" value="pre_pil_HX9DG"/>
    <property type="match status" value="1"/>
</dbReference>
<dbReference type="SUPFAM" id="SSF54523">
    <property type="entry name" value="Pili subunits"/>
    <property type="match status" value="1"/>
</dbReference>
<dbReference type="RefSeq" id="WP_126726257.1">
    <property type="nucleotide sequence ID" value="NZ_RYZH01000028.1"/>
</dbReference>